<dbReference type="InterPro" id="IPR011604">
    <property type="entry name" value="PDDEXK-like_dom_sf"/>
</dbReference>
<accession>A0A3A4NR59</accession>
<keyword evidence="3 15" id="KW-0547">Nucleotide-binding</keyword>
<keyword evidence="11" id="KW-0413">Isomerase</keyword>
<comment type="similarity">
    <text evidence="1">Belongs to the helicase family. UvrD subfamily.</text>
</comment>
<dbReference type="InterPro" id="IPR013986">
    <property type="entry name" value="DExx_box_DNA_helicase_dom_sf"/>
</dbReference>
<evidence type="ECO:0000256" key="1">
    <source>
        <dbReference type="ARBA" id="ARBA00009922"/>
    </source>
</evidence>
<comment type="caution">
    <text evidence="18">The sequence shown here is derived from an EMBL/GenBank/DDBJ whole genome shotgun (WGS) entry which is preliminary data.</text>
</comment>
<evidence type="ECO:0000256" key="13">
    <source>
        <dbReference type="ARBA" id="ARBA00034808"/>
    </source>
</evidence>
<evidence type="ECO:0000256" key="7">
    <source>
        <dbReference type="ARBA" id="ARBA00022839"/>
    </source>
</evidence>
<evidence type="ECO:0000313" key="19">
    <source>
        <dbReference type="Proteomes" id="UP000265882"/>
    </source>
</evidence>
<keyword evidence="4" id="KW-0227">DNA damage</keyword>
<evidence type="ECO:0000256" key="5">
    <source>
        <dbReference type="ARBA" id="ARBA00022801"/>
    </source>
</evidence>
<dbReference type="Gene3D" id="3.90.320.10">
    <property type="match status" value="1"/>
</dbReference>
<keyword evidence="10" id="KW-0234">DNA repair</keyword>
<keyword evidence="9" id="KW-0238">DNA-binding</keyword>
<dbReference type="AlphaFoldDB" id="A0A3A4NR59"/>
<evidence type="ECO:0000259" key="17">
    <source>
        <dbReference type="PROSITE" id="PS51217"/>
    </source>
</evidence>
<evidence type="ECO:0000259" key="16">
    <source>
        <dbReference type="PROSITE" id="PS51198"/>
    </source>
</evidence>
<dbReference type="PANTHER" id="PTHR11070">
    <property type="entry name" value="UVRD / RECB / PCRA DNA HELICASE FAMILY MEMBER"/>
    <property type="match status" value="1"/>
</dbReference>
<dbReference type="Gene3D" id="1.10.486.10">
    <property type="entry name" value="PCRA, domain 4"/>
    <property type="match status" value="1"/>
</dbReference>
<reference evidence="18 19" key="1">
    <citation type="journal article" date="2017" name="ISME J.">
        <title>Energy and carbon metabolisms in a deep terrestrial subsurface fluid microbial community.</title>
        <authorList>
            <person name="Momper L."/>
            <person name="Jungbluth S.P."/>
            <person name="Lee M.D."/>
            <person name="Amend J.P."/>
        </authorList>
    </citation>
    <scope>NUCLEOTIDE SEQUENCE [LARGE SCALE GENOMIC DNA]</scope>
    <source>
        <strain evidence="18">SURF_5</strain>
    </source>
</reference>
<dbReference type="PANTHER" id="PTHR11070:SF30">
    <property type="entry name" value="F-BOX DNA HELICASE 1"/>
    <property type="match status" value="1"/>
</dbReference>
<feature type="binding site" evidence="15">
    <location>
        <begin position="37"/>
        <end position="44"/>
    </location>
    <ligand>
        <name>ATP</name>
        <dbReference type="ChEBI" id="CHEBI:30616"/>
    </ligand>
</feature>
<proteinExistence type="inferred from homology"/>
<dbReference type="EMBL" id="QZKU01000071">
    <property type="protein sequence ID" value="RJP20985.1"/>
    <property type="molecule type" value="Genomic_DNA"/>
</dbReference>
<dbReference type="GO" id="GO:0043138">
    <property type="term" value="F:3'-5' DNA helicase activity"/>
    <property type="evidence" value="ECO:0007669"/>
    <property type="project" value="UniProtKB-EC"/>
</dbReference>
<keyword evidence="5 15" id="KW-0378">Hydrolase</keyword>
<keyword evidence="8 15" id="KW-0067">ATP-binding</keyword>
<keyword evidence="6 15" id="KW-0347">Helicase</keyword>
<dbReference type="Pfam" id="PF12705">
    <property type="entry name" value="PDDEXK_1"/>
    <property type="match status" value="1"/>
</dbReference>
<dbReference type="Gene3D" id="3.40.50.300">
    <property type="entry name" value="P-loop containing nucleotide triphosphate hydrolases"/>
    <property type="match status" value="2"/>
</dbReference>
<dbReference type="Gene3D" id="1.10.10.160">
    <property type="match status" value="1"/>
</dbReference>
<gene>
    <name evidence="18" type="ORF">C4520_10555</name>
</gene>
<dbReference type="GO" id="GO:0031297">
    <property type="term" value="P:replication fork processing"/>
    <property type="evidence" value="ECO:0007669"/>
    <property type="project" value="TreeGrafter"/>
</dbReference>
<dbReference type="EC" id="5.6.2.4" evidence="13"/>
<dbReference type="GO" id="GO:0003677">
    <property type="term" value="F:DNA binding"/>
    <property type="evidence" value="ECO:0007669"/>
    <property type="project" value="UniProtKB-KW"/>
</dbReference>
<dbReference type="InterPro" id="IPR000212">
    <property type="entry name" value="DNA_helicase_UvrD/REP"/>
</dbReference>
<evidence type="ECO:0000256" key="14">
    <source>
        <dbReference type="ARBA" id="ARBA00048988"/>
    </source>
</evidence>
<dbReference type="InterPro" id="IPR027417">
    <property type="entry name" value="P-loop_NTPase"/>
</dbReference>
<keyword evidence="2" id="KW-0540">Nuclease</keyword>
<dbReference type="Pfam" id="PF00580">
    <property type="entry name" value="UvrD-helicase"/>
    <property type="match status" value="1"/>
</dbReference>
<evidence type="ECO:0000256" key="8">
    <source>
        <dbReference type="ARBA" id="ARBA00022840"/>
    </source>
</evidence>
<feature type="domain" description="UvrD-like helicase ATP-binding" evidence="16">
    <location>
        <begin position="16"/>
        <end position="306"/>
    </location>
</feature>
<dbReference type="SUPFAM" id="SSF52540">
    <property type="entry name" value="P-loop containing nucleoside triphosphate hydrolases"/>
    <property type="match status" value="1"/>
</dbReference>
<comment type="catalytic activity">
    <reaction evidence="14">
        <text>ATP + H2O = ADP + phosphate + H(+)</text>
        <dbReference type="Rhea" id="RHEA:13065"/>
        <dbReference type="ChEBI" id="CHEBI:15377"/>
        <dbReference type="ChEBI" id="CHEBI:15378"/>
        <dbReference type="ChEBI" id="CHEBI:30616"/>
        <dbReference type="ChEBI" id="CHEBI:43474"/>
        <dbReference type="ChEBI" id="CHEBI:456216"/>
        <dbReference type="EC" id="5.6.2.4"/>
    </reaction>
</comment>
<dbReference type="GO" id="GO:0005524">
    <property type="term" value="F:ATP binding"/>
    <property type="evidence" value="ECO:0007669"/>
    <property type="project" value="UniProtKB-UniRule"/>
</dbReference>
<name>A0A3A4NR59_ABYX5</name>
<dbReference type="Proteomes" id="UP000265882">
    <property type="component" value="Unassembled WGS sequence"/>
</dbReference>
<dbReference type="Pfam" id="PF13361">
    <property type="entry name" value="UvrD_C"/>
    <property type="match status" value="1"/>
</dbReference>
<dbReference type="InterPro" id="IPR014016">
    <property type="entry name" value="UvrD-like_ATP-bd"/>
</dbReference>
<feature type="domain" description="UvrD-like helicase C-terminal" evidence="17">
    <location>
        <begin position="302"/>
        <end position="601"/>
    </location>
</feature>
<dbReference type="GO" id="GO:0000724">
    <property type="term" value="P:double-strand break repair via homologous recombination"/>
    <property type="evidence" value="ECO:0007669"/>
    <property type="project" value="TreeGrafter"/>
</dbReference>
<dbReference type="InterPro" id="IPR038726">
    <property type="entry name" value="PDDEXK_AddAB-type"/>
</dbReference>
<comment type="catalytic activity">
    <reaction evidence="12">
        <text>Couples ATP hydrolysis with the unwinding of duplex DNA by translocating in the 3'-5' direction.</text>
        <dbReference type="EC" id="5.6.2.4"/>
    </reaction>
</comment>
<dbReference type="InterPro" id="IPR014017">
    <property type="entry name" value="DNA_helicase_UvrD-like_C"/>
</dbReference>
<evidence type="ECO:0000256" key="11">
    <source>
        <dbReference type="ARBA" id="ARBA00023235"/>
    </source>
</evidence>
<evidence type="ECO:0000256" key="9">
    <source>
        <dbReference type="ARBA" id="ARBA00023125"/>
    </source>
</evidence>
<keyword evidence="7" id="KW-0269">Exonuclease</keyword>
<protein>
    <recommendedName>
        <fullName evidence="13">DNA 3'-5' helicase</fullName>
        <ecNumber evidence="13">5.6.2.4</ecNumber>
    </recommendedName>
</protein>
<evidence type="ECO:0000256" key="4">
    <source>
        <dbReference type="ARBA" id="ARBA00022763"/>
    </source>
</evidence>
<evidence type="ECO:0000256" key="6">
    <source>
        <dbReference type="ARBA" id="ARBA00022806"/>
    </source>
</evidence>
<dbReference type="PROSITE" id="PS51217">
    <property type="entry name" value="UVRD_HELICASE_CTER"/>
    <property type="match status" value="1"/>
</dbReference>
<evidence type="ECO:0000313" key="18">
    <source>
        <dbReference type="EMBL" id="RJP20985.1"/>
    </source>
</evidence>
<evidence type="ECO:0000256" key="12">
    <source>
        <dbReference type="ARBA" id="ARBA00034617"/>
    </source>
</evidence>
<sequence length="1069" mass="121556">MLHCGQPVFTSRRLMYQHDAVQQRALSSEAETVIVRGAPGTGKTCLLFRRFHHLVSEKKIPASAIIFITFSSASAARCRRALQDDLGEPYAGFQIHTFHSIAMKIVSSCGWRGRLRTPLHFISPFKEYLVAREVLLSNRSSLAPIFKEVAEKDGFAWELSDFFKLLKQNLLFPAAFSTLTNRLSPELSDLARLYEAFEQYMREKNYAGFSDVIALATEILRNAPPSAQLDVDDFTHILIDEFEEIDPAQFELLRLLLKADTALFVAGDEMQRIYSFRGSGTGRFDLIKKLRPCFEEFHLDHNYRLPSAIAAAARLAGRNTEQREEPCGERTFQVVGHKDTVEQAYEIARDIKRTMLARVKNNALSYNDYNDFAVLCRSASRSTVPLKEAFSYYEIPAVVSNSTGFYMSPMVKSLSDLIKILVFPDDTAACMRVLNIPTLHIDPVELRRLVNILSEQSGGAALHESLRRYLADPERCHYRNREVLERVRNALDYIEGLREKIHSGESLVEVARLAARDLFIPAILEKSLDAGVQDARNLRLLDQLLQDIEEVGRHNNPEDSPARFLESLDHAFARFSNRQENVPPDDAAAGVRIMTIHQAKGLQFPYVYIVDATDEYFPAARRDNTLLDGKSLRLLREALRKRFDSTSFLSPHFPFQMSPKEHLDEERQVLYVALTRATEKLSVNYTEESHYSEPAEPSPFLHEMMPDEGVSDQKKSPVDSPVLSHLANAFSREEIESILHFHIQRSPEAAENEHVRSRLEACGLDGRYICDRQPFQVEPAEPPVLADHFFSASQLSSYLSCPRRYFYERALRIEPGRGKEFDVGRLIHIVLEKFHTKVKEYGSNSETLEAELLEIFNKVWLEKEAGEEAGGFHERFNTILQRETARRKAKQILSRYIKTEATQAPETQILACELDFTFQVRGVPFRARIDRIDALQNQGGHRIIDYKTSQTGPITPNAIKKKFLNIDRASDYAPQDFQMPLYLLAARAEGFEPVELVYFWVAQANAAGFFKKSCLRVGDGKDSLSPEEIQMAEGAVIEVVNHILAGRFPAEPRSTIECQWCSFASICDS</sequence>
<evidence type="ECO:0000256" key="2">
    <source>
        <dbReference type="ARBA" id="ARBA00022722"/>
    </source>
</evidence>
<dbReference type="PROSITE" id="PS51198">
    <property type="entry name" value="UVRD_HELICASE_ATP_BIND"/>
    <property type="match status" value="1"/>
</dbReference>
<dbReference type="GO" id="GO:0004527">
    <property type="term" value="F:exonuclease activity"/>
    <property type="evidence" value="ECO:0007669"/>
    <property type="project" value="UniProtKB-KW"/>
</dbReference>
<evidence type="ECO:0000256" key="10">
    <source>
        <dbReference type="ARBA" id="ARBA00023204"/>
    </source>
</evidence>
<evidence type="ECO:0000256" key="3">
    <source>
        <dbReference type="ARBA" id="ARBA00022741"/>
    </source>
</evidence>
<organism evidence="18 19">
    <name type="scientific">Abyssobacteria bacterium (strain SURF_5)</name>
    <dbReference type="NCBI Taxonomy" id="2093360"/>
    <lineage>
        <taxon>Bacteria</taxon>
        <taxon>Pseudomonadati</taxon>
        <taxon>Candidatus Hydrogenedentota</taxon>
        <taxon>Candidatus Abyssobacteria</taxon>
    </lineage>
</organism>
<evidence type="ECO:0000256" key="15">
    <source>
        <dbReference type="PROSITE-ProRule" id="PRU00560"/>
    </source>
</evidence>